<dbReference type="PROSITE" id="PS51198">
    <property type="entry name" value="UVRD_HELICASE_ATP_BIND"/>
    <property type="match status" value="1"/>
</dbReference>
<dbReference type="EMBL" id="NIOJ01000017">
    <property type="protein sequence ID" value="PNT99568.1"/>
    <property type="molecule type" value="Genomic_DNA"/>
</dbReference>
<keyword evidence="6" id="KW-0238">DNA-binding</keyword>
<dbReference type="GO" id="GO:0005829">
    <property type="term" value="C:cytosol"/>
    <property type="evidence" value="ECO:0007669"/>
    <property type="project" value="TreeGrafter"/>
</dbReference>
<name>A0A2K2FLC1_9CLOT</name>
<dbReference type="Pfam" id="PF00580">
    <property type="entry name" value="UvrD-helicase"/>
    <property type="match status" value="1"/>
</dbReference>
<comment type="similarity">
    <text evidence="1">Belongs to the helicase family. UvrD subfamily.</text>
</comment>
<accession>A0A2K2FLC1</accession>
<feature type="binding site" evidence="11">
    <location>
        <begin position="23"/>
        <end position="30"/>
    </location>
    <ligand>
        <name>ATP</name>
        <dbReference type="ChEBI" id="CHEBI:30616"/>
    </ligand>
</feature>
<evidence type="ECO:0000256" key="8">
    <source>
        <dbReference type="ARBA" id="ARBA00034617"/>
    </source>
</evidence>
<evidence type="ECO:0000256" key="11">
    <source>
        <dbReference type="PROSITE-ProRule" id="PRU00560"/>
    </source>
</evidence>
<evidence type="ECO:0000256" key="5">
    <source>
        <dbReference type="ARBA" id="ARBA00022840"/>
    </source>
</evidence>
<dbReference type="Proteomes" id="UP000236151">
    <property type="component" value="Unassembled WGS sequence"/>
</dbReference>
<keyword evidence="3 11" id="KW-0378">Hydrolase</keyword>
<keyword evidence="5 11" id="KW-0067">ATP-binding</keyword>
<organism evidence="13 14">
    <name type="scientific">Clostridium thermosuccinogenes</name>
    <dbReference type="NCBI Taxonomy" id="84032"/>
    <lineage>
        <taxon>Bacteria</taxon>
        <taxon>Bacillati</taxon>
        <taxon>Bacillota</taxon>
        <taxon>Clostridia</taxon>
        <taxon>Eubacteriales</taxon>
        <taxon>Clostridiaceae</taxon>
        <taxon>Clostridium</taxon>
    </lineage>
</organism>
<gene>
    <name evidence="13" type="ORF">CDQ84_08280</name>
</gene>
<proteinExistence type="inferred from homology"/>
<evidence type="ECO:0000256" key="10">
    <source>
        <dbReference type="ARBA" id="ARBA00048988"/>
    </source>
</evidence>
<dbReference type="PANTHER" id="PTHR11070:SF2">
    <property type="entry name" value="ATP-DEPENDENT DNA HELICASE SRS2"/>
    <property type="match status" value="1"/>
</dbReference>
<comment type="catalytic activity">
    <reaction evidence="10">
        <text>ATP + H2O = ADP + phosphate + H(+)</text>
        <dbReference type="Rhea" id="RHEA:13065"/>
        <dbReference type="ChEBI" id="CHEBI:15377"/>
        <dbReference type="ChEBI" id="CHEBI:15378"/>
        <dbReference type="ChEBI" id="CHEBI:30616"/>
        <dbReference type="ChEBI" id="CHEBI:43474"/>
        <dbReference type="ChEBI" id="CHEBI:456216"/>
        <dbReference type="EC" id="5.6.2.4"/>
    </reaction>
</comment>
<dbReference type="Gene3D" id="1.10.10.160">
    <property type="match status" value="1"/>
</dbReference>
<dbReference type="OrthoDB" id="9765670at2"/>
<comment type="caution">
    <text evidence="13">The sequence shown here is derived from an EMBL/GenBank/DDBJ whole genome shotgun (WGS) entry which is preliminary data.</text>
</comment>
<protein>
    <recommendedName>
        <fullName evidence="9">DNA 3'-5' helicase</fullName>
        <ecNumber evidence="9">5.6.2.4</ecNumber>
    </recommendedName>
</protein>
<dbReference type="RefSeq" id="WP_103081265.1">
    <property type="nucleotide sequence ID" value="NZ_CP021850.1"/>
</dbReference>
<dbReference type="GO" id="GO:0003677">
    <property type="term" value="F:DNA binding"/>
    <property type="evidence" value="ECO:0007669"/>
    <property type="project" value="UniProtKB-KW"/>
</dbReference>
<evidence type="ECO:0000313" key="14">
    <source>
        <dbReference type="Proteomes" id="UP000236151"/>
    </source>
</evidence>
<evidence type="ECO:0000313" key="13">
    <source>
        <dbReference type="EMBL" id="PNT99568.1"/>
    </source>
</evidence>
<keyword evidence="7" id="KW-0413">Isomerase</keyword>
<dbReference type="InterPro" id="IPR013986">
    <property type="entry name" value="DExx_box_DNA_helicase_dom_sf"/>
</dbReference>
<dbReference type="InterPro" id="IPR014016">
    <property type="entry name" value="UvrD-like_ATP-bd"/>
</dbReference>
<dbReference type="Pfam" id="PF13361">
    <property type="entry name" value="UvrD_C"/>
    <property type="match status" value="1"/>
</dbReference>
<keyword evidence="4 11" id="KW-0347">Helicase</keyword>
<evidence type="ECO:0000259" key="12">
    <source>
        <dbReference type="PROSITE" id="PS51198"/>
    </source>
</evidence>
<dbReference type="GO" id="GO:0016887">
    <property type="term" value="F:ATP hydrolysis activity"/>
    <property type="evidence" value="ECO:0007669"/>
    <property type="project" value="RHEA"/>
</dbReference>
<feature type="domain" description="UvrD-like helicase ATP-binding" evidence="12">
    <location>
        <begin position="2"/>
        <end position="312"/>
    </location>
</feature>
<evidence type="ECO:0000256" key="6">
    <source>
        <dbReference type="ARBA" id="ARBA00023125"/>
    </source>
</evidence>
<dbReference type="InterPro" id="IPR000212">
    <property type="entry name" value="DNA_helicase_UvrD/REP"/>
</dbReference>
<reference evidence="14" key="1">
    <citation type="submission" date="2017-06" db="EMBL/GenBank/DDBJ databases">
        <title>Investigating the central metabolism of Clostridium thermosuccinogenes.</title>
        <authorList>
            <person name="Koendjbiharie J.G."/>
            <person name="Van Kranenburg R."/>
            <person name="Vriesendorp B."/>
        </authorList>
    </citation>
    <scope>NUCLEOTIDE SEQUENCE [LARGE SCALE GENOMIC DNA]</scope>
    <source>
        <strain evidence="14">DSM 5806</strain>
    </source>
</reference>
<evidence type="ECO:0000256" key="7">
    <source>
        <dbReference type="ARBA" id="ARBA00023235"/>
    </source>
</evidence>
<dbReference type="Gene3D" id="3.40.50.300">
    <property type="entry name" value="P-loop containing nucleotide triphosphate hydrolases"/>
    <property type="match status" value="3"/>
</dbReference>
<dbReference type="PANTHER" id="PTHR11070">
    <property type="entry name" value="UVRD / RECB / PCRA DNA HELICASE FAMILY MEMBER"/>
    <property type="match status" value="1"/>
</dbReference>
<dbReference type="EC" id="5.6.2.4" evidence="9"/>
<evidence type="ECO:0000256" key="2">
    <source>
        <dbReference type="ARBA" id="ARBA00022741"/>
    </source>
</evidence>
<keyword evidence="2 11" id="KW-0547">Nucleotide-binding</keyword>
<dbReference type="SUPFAM" id="SSF52540">
    <property type="entry name" value="P-loop containing nucleoside triphosphate hydrolases"/>
    <property type="match status" value="1"/>
</dbReference>
<dbReference type="KEGG" id="cthd:CDO33_09520"/>
<dbReference type="InterPro" id="IPR014017">
    <property type="entry name" value="DNA_helicase_UvrD-like_C"/>
</dbReference>
<dbReference type="GO" id="GO:0005524">
    <property type="term" value="F:ATP binding"/>
    <property type="evidence" value="ECO:0007669"/>
    <property type="project" value="UniProtKB-UniRule"/>
</dbReference>
<dbReference type="InterPro" id="IPR027417">
    <property type="entry name" value="P-loop_NTPase"/>
</dbReference>
<evidence type="ECO:0000256" key="4">
    <source>
        <dbReference type="ARBA" id="ARBA00022806"/>
    </source>
</evidence>
<comment type="catalytic activity">
    <reaction evidence="8">
        <text>Couples ATP hydrolysis with the unwinding of duplex DNA by translocating in the 3'-5' direction.</text>
        <dbReference type="EC" id="5.6.2.4"/>
    </reaction>
</comment>
<dbReference type="GO" id="GO:0043138">
    <property type="term" value="F:3'-5' DNA helicase activity"/>
    <property type="evidence" value="ECO:0007669"/>
    <property type="project" value="UniProtKB-EC"/>
</dbReference>
<dbReference type="AlphaFoldDB" id="A0A2K2FLC1"/>
<dbReference type="GO" id="GO:0033202">
    <property type="term" value="C:DNA helicase complex"/>
    <property type="evidence" value="ECO:0007669"/>
    <property type="project" value="TreeGrafter"/>
</dbReference>
<sequence length="750" mass="86384">MGLRKGQKELVEQYRGGFCAVPAIPGGGKTHCLSIWAAEMIAQGLHKPGKILIVTYMNSAVNNFRQRIAKELARRGISGNKDYVVSTIHSLCLKIVKEKPDLISTNEEFEIIDEVTKFHLISSAVDEWRRKNEDIFRYYLEESNLSANKLSENYKKWNDRLCGVVLGAIGDFKSHGMKPLQARESCRKLPETSLLKHAADIYAIYDKKLKMSGFLDFDDMLYNAKELLTMDSSLLEKYRKKFTFVCEDEAQDSNLIQSEILTLIADGNLLRVGDSNQAICGSFSNSDFTLFKSFCEKPETVVYRITQSSRNTREIIDLANYFVKLVREEHPVPECRESLLPQFIEPVDPHDERQNPVTTEYGIKAQIYGSWDEEVNSVVTEVIRMVKRHPDKTISVLVPNSYKMRDIVRCLEDKNIPFEQLDNTSDERNRTIKVLGRIIDFIAEPENGEKFGAMMNECFLRDKYEDEMPESEFNPDMHGKESQREMLTAFLRKYPVEKLLYPAAGEIDIREIPPELLKSKIWRDFTDKLETVRGFLEFPTTVVEKLILYISEKLNFGREERAIAQKVAGDVRYLMNQNPRWRLSDLALELLSPKNMFNFFAGIVWELKGYEPKPGVVTVATYHKSKGMEWDIVFLTGLNYADFPVYLTDKFVGEYWFLKQEYKNPQALVKADLEKILGAGTGEDSILKSKIETISERARLLYVGITRAREYLYLSGFHANQGKWNENLPSKYLLDIKKHIEEVGAKWTGI</sequence>
<dbReference type="GO" id="GO:0000725">
    <property type="term" value="P:recombinational repair"/>
    <property type="evidence" value="ECO:0007669"/>
    <property type="project" value="TreeGrafter"/>
</dbReference>
<keyword evidence="14" id="KW-1185">Reference proteome</keyword>
<evidence type="ECO:0000256" key="1">
    <source>
        <dbReference type="ARBA" id="ARBA00009922"/>
    </source>
</evidence>
<evidence type="ECO:0000256" key="9">
    <source>
        <dbReference type="ARBA" id="ARBA00034808"/>
    </source>
</evidence>
<evidence type="ECO:0000256" key="3">
    <source>
        <dbReference type="ARBA" id="ARBA00022801"/>
    </source>
</evidence>